<name>A0ACC3ZF50_COLTU</name>
<reference evidence="1 2" key="1">
    <citation type="journal article" date="2020" name="Phytopathology">
        <title>Genome Sequence Resources of Colletotrichum truncatum, C. plurivorum, C. musicola, and C. sojae: Four Species Pathogenic to Soybean (Glycine max).</title>
        <authorList>
            <person name="Rogerio F."/>
            <person name="Boufleur T.R."/>
            <person name="Ciampi-Guillardi M."/>
            <person name="Sukno S.A."/>
            <person name="Thon M.R."/>
            <person name="Massola Junior N.S."/>
            <person name="Baroncelli R."/>
        </authorList>
    </citation>
    <scope>NUCLEOTIDE SEQUENCE [LARGE SCALE GENOMIC DNA]</scope>
    <source>
        <strain evidence="1 2">CMES1059</strain>
    </source>
</reference>
<sequence>MAIPDFTNDAVFPVFDALPVEDDAESAGPDARPEWFLVAQVKQNMTITKPTVVVSDRGGDEFAITFEDRGIDLRPVKTGWTIVVPRAVRTKPKEGKKGFVRVAEGKGTAVKYVPADLDKVVELGTRLRADNDGAGQKCASCGGGAEGTLKACTGCGAVKYCGKVSFVSTPFAVCVCFVVRVRVV</sequence>
<keyword evidence="2" id="KW-1185">Reference proteome</keyword>
<comment type="caution">
    <text evidence="1">The sequence shown here is derived from an EMBL/GenBank/DDBJ whole genome shotgun (WGS) entry which is preliminary data.</text>
</comment>
<dbReference type="EMBL" id="VUJX02000001">
    <property type="protein sequence ID" value="KAL0942764.1"/>
    <property type="molecule type" value="Genomic_DNA"/>
</dbReference>
<organism evidence="1 2">
    <name type="scientific">Colletotrichum truncatum</name>
    <name type="common">Anthracnose fungus</name>
    <name type="synonym">Colletotrichum capsici</name>
    <dbReference type="NCBI Taxonomy" id="5467"/>
    <lineage>
        <taxon>Eukaryota</taxon>
        <taxon>Fungi</taxon>
        <taxon>Dikarya</taxon>
        <taxon>Ascomycota</taxon>
        <taxon>Pezizomycotina</taxon>
        <taxon>Sordariomycetes</taxon>
        <taxon>Hypocreomycetidae</taxon>
        <taxon>Glomerellales</taxon>
        <taxon>Glomerellaceae</taxon>
        <taxon>Colletotrichum</taxon>
        <taxon>Colletotrichum truncatum species complex</taxon>
    </lineage>
</organism>
<evidence type="ECO:0000313" key="2">
    <source>
        <dbReference type="Proteomes" id="UP000805649"/>
    </source>
</evidence>
<evidence type="ECO:0000313" key="1">
    <source>
        <dbReference type="EMBL" id="KAL0942764.1"/>
    </source>
</evidence>
<gene>
    <name evidence="1" type="ORF">CTRU02_200650</name>
</gene>
<dbReference type="Proteomes" id="UP000805649">
    <property type="component" value="Unassembled WGS sequence"/>
</dbReference>
<proteinExistence type="predicted"/>
<protein>
    <submittedName>
        <fullName evidence="1">Zinc finger, mynd-type domain containing protein</fullName>
    </submittedName>
</protein>
<accession>A0ACC3ZF50</accession>